<proteinExistence type="predicted"/>
<accession>A0A0F9K893</accession>
<name>A0A0F9K893_9ZZZZ</name>
<protein>
    <submittedName>
        <fullName evidence="1">Uncharacterized protein</fullName>
    </submittedName>
</protein>
<organism evidence="1">
    <name type="scientific">marine sediment metagenome</name>
    <dbReference type="NCBI Taxonomy" id="412755"/>
    <lineage>
        <taxon>unclassified sequences</taxon>
        <taxon>metagenomes</taxon>
        <taxon>ecological metagenomes</taxon>
    </lineage>
</organism>
<dbReference type="EMBL" id="LAZR01015776">
    <property type="protein sequence ID" value="KKM07418.1"/>
    <property type="molecule type" value="Genomic_DNA"/>
</dbReference>
<evidence type="ECO:0000313" key="1">
    <source>
        <dbReference type="EMBL" id="KKM07418.1"/>
    </source>
</evidence>
<sequence>WLWKARMGVLPREDDILTTVADEVETAYKVEEVRFEFLHSNVADPTGYIEGVPQYGLFEPSVFTFTGPVVIVSEVL</sequence>
<comment type="caution">
    <text evidence="1">The sequence shown here is derived from an EMBL/GenBank/DDBJ whole genome shotgun (WGS) entry which is preliminary data.</text>
</comment>
<dbReference type="AlphaFoldDB" id="A0A0F9K893"/>
<gene>
    <name evidence="1" type="ORF">LCGC14_1734080</name>
</gene>
<feature type="non-terminal residue" evidence="1">
    <location>
        <position position="1"/>
    </location>
</feature>
<reference evidence="1" key="1">
    <citation type="journal article" date="2015" name="Nature">
        <title>Complex archaea that bridge the gap between prokaryotes and eukaryotes.</title>
        <authorList>
            <person name="Spang A."/>
            <person name="Saw J.H."/>
            <person name="Jorgensen S.L."/>
            <person name="Zaremba-Niedzwiedzka K."/>
            <person name="Martijn J."/>
            <person name="Lind A.E."/>
            <person name="van Eijk R."/>
            <person name="Schleper C."/>
            <person name="Guy L."/>
            <person name="Ettema T.J."/>
        </authorList>
    </citation>
    <scope>NUCLEOTIDE SEQUENCE</scope>
</reference>